<dbReference type="NCBIfam" id="TIGR01525">
    <property type="entry name" value="ATPase-IB_hvy"/>
    <property type="match status" value="1"/>
</dbReference>
<dbReference type="Pfam" id="PF00122">
    <property type="entry name" value="E1-E2_ATPase"/>
    <property type="match status" value="1"/>
</dbReference>
<keyword evidence="12 15" id="KW-1133">Transmembrane helix</keyword>
<evidence type="ECO:0000256" key="4">
    <source>
        <dbReference type="ARBA" id="ARBA00022475"/>
    </source>
</evidence>
<keyword evidence="6 15" id="KW-0812">Transmembrane</keyword>
<keyword evidence="8 15" id="KW-0547">Nucleotide-binding</keyword>
<dbReference type="GO" id="GO:0005507">
    <property type="term" value="F:copper ion binding"/>
    <property type="evidence" value="ECO:0007669"/>
    <property type="project" value="TreeGrafter"/>
</dbReference>
<evidence type="ECO:0000313" key="17">
    <source>
        <dbReference type="EMBL" id="GHC08301.1"/>
    </source>
</evidence>
<keyword evidence="18" id="KW-1185">Reference proteome</keyword>
<dbReference type="InterPro" id="IPR059000">
    <property type="entry name" value="ATPase_P-type_domA"/>
</dbReference>
<keyword evidence="9 15" id="KW-0067">ATP-binding</keyword>
<evidence type="ECO:0000256" key="11">
    <source>
        <dbReference type="ARBA" id="ARBA00022967"/>
    </source>
</evidence>
<sequence length="646" mass="68549">MTWLKVGIAAVMAGQGMIFGLGLNTAEVPLTRSQPIYWVLHGGLLISAVVVLALLAPPLIRNAWQAFREHRITVEALFLISALGALGASLTATLTGQGAVYYEVVAIVLAIYTVGKTLGARSRERALGAVRELRDAFDFAYLETCCGQRRRVPVDELAPDSAVSVAPGEPIPVDGVVRSGVGDITDTAMTGELTPTRRQPGDSVWAGSYSVDGTFIIEPRALIGERRIDAMLEAVEQARLRPSELQVQADRLMRWFVPSVIVIAAVTFIGWSLVVPWTTALFNAMAVLLVACPCALGLATPIAVWSQLLQFARLGLTVRTGDFGDQLAQADRIIFDKTGTLSFESLQVEDIEIAPAYMGNQSELLAAVRVVESLSPHPVARALAKIDADNIDVEPLAITQHPGRGVEAVVRMTSGREAVLRIGARDFIEESLGGGVLIRTRATSSKREVLVALDGHWAAAFDLREQLRPDMETALKALQTQGVAVSILTGDPEPAQMDFAGITVEAGLSPTDKLARVRAYQAAGERVVFVGDGLNDAAAMSHAHAAIAMGQGADLSRATSPAVLMGESLLPIARGLALSRKVRRAVQGNLIFAGAYNLLGMGLAAGGILHPVVAALLMLVSSVGVSVRAARSARNEPISPLGRNQE</sequence>
<evidence type="ECO:0000256" key="3">
    <source>
        <dbReference type="ARBA" id="ARBA00022448"/>
    </source>
</evidence>
<evidence type="ECO:0000256" key="2">
    <source>
        <dbReference type="ARBA" id="ARBA00006024"/>
    </source>
</evidence>
<feature type="transmembrane region" description="Helical" evidence="15">
    <location>
        <begin position="280"/>
        <end position="305"/>
    </location>
</feature>
<dbReference type="GO" id="GO:0055070">
    <property type="term" value="P:copper ion homeostasis"/>
    <property type="evidence" value="ECO:0007669"/>
    <property type="project" value="TreeGrafter"/>
</dbReference>
<evidence type="ECO:0000256" key="12">
    <source>
        <dbReference type="ARBA" id="ARBA00022989"/>
    </source>
</evidence>
<dbReference type="GO" id="GO:0043682">
    <property type="term" value="F:P-type divalent copper transporter activity"/>
    <property type="evidence" value="ECO:0007669"/>
    <property type="project" value="TreeGrafter"/>
</dbReference>
<feature type="transmembrane region" description="Helical" evidence="15">
    <location>
        <begin position="255"/>
        <end position="274"/>
    </location>
</feature>
<evidence type="ECO:0000256" key="15">
    <source>
        <dbReference type="RuleBase" id="RU362081"/>
    </source>
</evidence>
<dbReference type="InterPro" id="IPR027256">
    <property type="entry name" value="P-typ_ATPase_IB"/>
</dbReference>
<evidence type="ECO:0000256" key="10">
    <source>
        <dbReference type="ARBA" id="ARBA00022842"/>
    </source>
</evidence>
<accession>A0A8J3DLP0</accession>
<dbReference type="PANTHER" id="PTHR43520">
    <property type="entry name" value="ATP7, ISOFORM B"/>
    <property type="match status" value="1"/>
</dbReference>
<dbReference type="NCBIfam" id="TIGR01494">
    <property type="entry name" value="ATPase_P-type"/>
    <property type="match status" value="1"/>
</dbReference>
<dbReference type="SUPFAM" id="SSF81665">
    <property type="entry name" value="Calcium ATPase, transmembrane domain M"/>
    <property type="match status" value="1"/>
</dbReference>
<evidence type="ECO:0000256" key="7">
    <source>
        <dbReference type="ARBA" id="ARBA00022723"/>
    </source>
</evidence>
<evidence type="ECO:0000256" key="8">
    <source>
        <dbReference type="ARBA" id="ARBA00022741"/>
    </source>
</evidence>
<dbReference type="InterPro" id="IPR036412">
    <property type="entry name" value="HAD-like_sf"/>
</dbReference>
<keyword evidence="10" id="KW-0460">Magnesium</keyword>
<keyword evidence="14 15" id="KW-0472">Membrane</keyword>
<dbReference type="EMBL" id="BMXG01000019">
    <property type="protein sequence ID" value="GHC08301.1"/>
    <property type="molecule type" value="Genomic_DNA"/>
</dbReference>
<comment type="subcellular location">
    <subcellularLocation>
        <location evidence="1">Cell membrane</location>
        <topology evidence="1">Multi-pass membrane protein</topology>
    </subcellularLocation>
</comment>
<dbReference type="InterPro" id="IPR023214">
    <property type="entry name" value="HAD_sf"/>
</dbReference>
<dbReference type="GO" id="GO:0005886">
    <property type="term" value="C:plasma membrane"/>
    <property type="evidence" value="ECO:0007669"/>
    <property type="project" value="UniProtKB-SubCell"/>
</dbReference>
<keyword evidence="13" id="KW-0406">Ion transport</keyword>
<evidence type="ECO:0000259" key="16">
    <source>
        <dbReference type="Pfam" id="PF00122"/>
    </source>
</evidence>
<feature type="transmembrane region" description="Helical" evidence="15">
    <location>
        <begin position="7"/>
        <end position="26"/>
    </location>
</feature>
<reference evidence="17" key="2">
    <citation type="submission" date="2020-09" db="EMBL/GenBank/DDBJ databases">
        <authorList>
            <person name="Sun Q."/>
            <person name="Kim S."/>
        </authorList>
    </citation>
    <scope>NUCLEOTIDE SEQUENCE</scope>
    <source>
        <strain evidence="17">KCTC 12870</strain>
    </source>
</reference>
<evidence type="ECO:0000256" key="1">
    <source>
        <dbReference type="ARBA" id="ARBA00004651"/>
    </source>
</evidence>
<keyword evidence="5" id="KW-0597">Phosphoprotein</keyword>
<keyword evidence="11" id="KW-1278">Translocase</keyword>
<proteinExistence type="inferred from homology"/>
<dbReference type="InterPro" id="IPR023298">
    <property type="entry name" value="ATPase_P-typ_TM_dom_sf"/>
</dbReference>
<reference evidence="17" key="1">
    <citation type="journal article" date="2014" name="Int. J. Syst. Evol. Microbiol.">
        <title>Complete genome sequence of Corynebacterium casei LMG S-19264T (=DSM 44701T), isolated from a smear-ripened cheese.</title>
        <authorList>
            <consortium name="US DOE Joint Genome Institute (JGI-PGF)"/>
            <person name="Walter F."/>
            <person name="Albersmeier A."/>
            <person name="Kalinowski J."/>
            <person name="Ruckert C."/>
        </authorList>
    </citation>
    <scope>NUCLEOTIDE SEQUENCE</scope>
    <source>
        <strain evidence="17">KCTC 12870</strain>
    </source>
</reference>
<organism evidence="17 18">
    <name type="scientific">Cerasicoccus arenae</name>
    <dbReference type="NCBI Taxonomy" id="424488"/>
    <lineage>
        <taxon>Bacteria</taxon>
        <taxon>Pseudomonadati</taxon>
        <taxon>Verrucomicrobiota</taxon>
        <taxon>Opitutia</taxon>
        <taxon>Puniceicoccales</taxon>
        <taxon>Cerasicoccaceae</taxon>
        <taxon>Cerasicoccus</taxon>
    </lineage>
</organism>
<keyword evidence="7 15" id="KW-0479">Metal-binding</keyword>
<keyword evidence="4 15" id="KW-1003">Cell membrane</keyword>
<dbReference type="AlphaFoldDB" id="A0A8J3DLP0"/>
<evidence type="ECO:0000256" key="6">
    <source>
        <dbReference type="ARBA" id="ARBA00022692"/>
    </source>
</evidence>
<dbReference type="PRINTS" id="PR00119">
    <property type="entry name" value="CATATPASE"/>
</dbReference>
<comment type="similarity">
    <text evidence="2 15">Belongs to the cation transport ATPase (P-type) (TC 3.A.3) family. Type IB subfamily.</text>
</comment>
<feature type="transmembrane region" description="Helical" evidence="15">
    <location>
        <begin position="99"/>
        <end position="115"/>
    </location>
</feature>
<comment type="caution">
    <text evidence="17">The sequence shown here is derived from an EMBL/GenBank/DDBJ whole genome shotgun (WGS) entry which is preliminary data.</text>
</comment>
<dbReference type="InterPro" id="IPR023299">
    <property type="entry name" value="ATPase_P-typ_cyto_dom_N"/>
</dbReference>
<dbReference type="SUPFAM" id="SSF81653">
    <property type="entry name" value="Calcium ATPase, transduction domain A"/>
    <property type="match status" value="1"/>
</dbReference>
<keyword evidence="3" id="KW-0813">Transport</keyword>
<dbReference type="InterPro" id="IPR001757">
    <property type="entry name" value="P_typ_ATPase"/>
</dbReference>
<feature type="transmembrane region" description="Helical" evidence="15">
    <location>
        <begin position="38"/>
        <end position="60"/>
    </location>
</feature>
<evidence type="ECO:0000313" key="18">
    <source>
        <dbReference type="Proteomes" id="UP000642829"/>
    </source>
</evidence>
<dbReference type="Gene3D" id="2.70.150.10">
    <property type="entry name" value="Calcium-transporting ATPase, cytoplasmic transduction domain A"/>
    <property type="match status" value="1"/>
</dbReference>
<gene>
    <name evidence="17" type="ORF">GCM10007047_26940</name>
</gene>
<dbReference type="Gene3D" id="1.20.1110.10">
    <property type="entry name" value="Calcium-transporting ATPase, transmembrane domain"/>
    <property type="match status" value="1"/>
</dbReference>
<dbReference type="GO" id="GO:0016887">
    <property type="term" value="F:ATP hydrolysis activity"/>
    <property type="evidence" value="ECO:0007669"/>
    <property type="project" value="InterPro"/>
</dbReference>
<dbReference type="Pfam" id="PF00702">
    <property type="entry name" value="Hydrolase"/>
    <property type="match status" value="1"/>
</dbReference>
<dbReference type="Proteomes" id="UP000642829">
    <property type="component" value="Unassembled WGS sequence"/>
</dbReference>
<dbReference type="InterPro" id="IPR008250">
    <property type="entry name" value="ATPase_P-typ_transduc_dom_A_sf"/>
</dbReference>
<evidence type="ECO:0000256" key="14">
    <source>
        <dbReference type="ARBA" id="ARBA00023136"/>
    </source>
</evidence>
<dbReference type="Gene3D" id="3.40.1110.10">
    <property type="entry name" value="Calcium-transporting ATPase, cytoplasmic domain N"/>
    <property type="match status" value="1"/>
</dbReference>
<dbReference type="GO" id="GO:0005524">
    <property type="term" value="F:ATP binding"/>
    <property type="evidence" value="ECO:0007669"/>
    <property type="project" value="UniProtKB-UniRule"/>
</dbReference>
<dbReference type="Gene3D" id="3.40.50.1000">
    <property type="entry name" value="HAD superfamily/HAD-like"/>
    <property type="match status" value="1"/>
</dbReference>
<feature type="domain" description="P-type ATPase A" evidence="16">
    <location>
        <begin position="148"/>
        <end position="235"/>
    </location>
</feature>
<name>A0A8J3DLP0_9BACT</name>
<protein>
    <submittedName>
        <fullName evidence="17">Copper-translocating P-type ATPase</fullName>
    </submittedName>
</protein>
<feature type="transmembrane region" description="Helical" evidence="15">
    <location>
        <begin position="588"/>
        <end position="606"/>
    </location>
</feature>
<evidence type="ECO:0000256" key="5">
    <source>
        <dbReference type="ARBA" id="ARBA00022553"/>
    </source>
</evidence>
<dbReference type="PANTHER" id="PTHR43520:SF5">
    <property type="entry name" value="CATION-TRANSPORTING P-TYPE ATPASE-RELATED"/>
    <property type="match status" value="1"/>
</dbReference>
<feature type="transmembrane region" description="Helical" evidence="15">
    <location>
        <begin position="72"/>
        <end position="93"/>
    </location>
</feature>
<dbReference type="SUPFAM" id="SSF56784">
    <property type="entry name" value="HAD-like"/>
    <property type="match status" value="1"/>
</dbReference>
<evidence type="ECO:0000256" key="13">
    <source>
        <dbReference type="ARBA" id="ARBA00023065"/>
    </source>
</evidence>
<evidence type="ECO:0000256" key="9">
    <source>
        <dbReference type="ARBA" id="ARBA00022840"/>
    </source>
</evidence>